<dbReference type="InterPro" id="IPR025403">
    <property type="entry name" value="TgpA-like_C"/>
</dbReference>
<dbReference type="RefSeq" id="WP_390302895.1">
    <property type="nucleotide sequence ID" value="NZ_JBHULI010000025.1"/>
</dbReference>
<proteinExistence type="predicted"/>
<comment type="caution">
    <text evidence="4">The sequence shown here is derived from an EMBL/GenBank/DDBJ whole genome shotgun (WGS) entry which is preliminary data.</text>
</comment>
<name>A0ABW5JKV2_9BACT</name>
<evidence type="ECO:0000313" key="5">
    <source>
        <dbReference type="Proteomes" id="UP001597460"/>
    </source>
</evidence>
<keyword evidence="1" id="KW-0472">Membrane</keyword>
<keyword evidence="1" id="KW-0812">Transmembrane</keyword>
<keyword evidence="1" id="KW-1133">Transmembrane helix</keyword>
<organism evidence="4 5">
    <name type="scientific">Gracilimonas halophila</name>
    <dbReference type="NCBI Taxonomy" id="1834464"/>
    <lineage>
        <taxon>Bacteria</taxon>
        <taxon>Pseudomonadati</taxon>
        <taxon>Balneolota</taxon>
        <taxon>Balneolia</taxon>
        <taxon>Balneolales</taxon>
        <taxon>Balneolaceae</taxon>
        <taxon>Gracilimonas</taxon>
    </lineage>
</organism>
<feature type="domain" description="Protein-glutamine gamma-glutamyltransferase-like C-terminal" evidence="3">
    <location>
        <begin position="167"/>
        <end position="228"/>
    </location>
</feature>
<evidence type="ECO:0000256" key="2">
    <source>
        <dbReference type="SAM" id="SignalP"/>
    </source>
</evidence>
<dbReference type="Pfam" id="PF13559">
    <property type="entry name" value="DUF4129"/>
    <property type="match status" value="1"/>
</dbReference>
<protein>
    <submittedName>
        <fullName evidence="4">DUF4129 domain-containing protein</fullName>
    </submittedName>
</protein>
<keyword evidence="2" id="KW-0732">Signal</keyword>
<dbReference type="EMBL" id="JBHULI010000025">
    <property type="protein sequence ID" value="MFD2533145.1"/>
    <property type="molecule type" value="Genomic_DNA"/>
</dbReference>
<accession>A0ABW5JKV2</accession>
<feature type="transmembrane region" description="Helical" evidence="1">
    <location>
        <begin position="94"/>
        <end position="112"/>
    </location>
</feature>
<dbReference type="Proteomes" id="UP001597460">
    <property type="component" value="Unassembled WGS sequence"/>
</dbReference>
<evidence type="ECO:0000259" key="3">
    <source>
        <dbReference type="Pfam" id="PF13559"/>
    </source>
</evidence>
<feature type="signal peptide" evidence="2">
    <location>
        <begin position="1"/>
        <end position="25"/>
    </location>
</feature>
<sequence length="244" mass="28162">MSSTLTKYLFFSLLFGLLSPYMGIAQNTTQPQIPADSSIVDTRTIDTETLSELTEESVFEYNEVAQNPDSLMSRIYGWLMQIIQYIMDNRWTSVIIKFIFFGIFAIVLVALINQILGGNLSTAFSTKKNSDKLSLNIEQSELDETDYDEMLDSALAENRYRDAVRILYLKALQQLNEAELIVWKADKTNHDYLLELNDHPSKTSFSRLTSYYEYVEYGDFQIEENGFSSIQDIYLEFQKRAVQS</sequence>
<evidence type="ECO:0000256" key="1">
    <source>
        <dbReference type="SAM" id="Phobius"/>
    </source>
</evidence>
<keyword evidence="5" id="KW-1185">Reference proteome</keyword>
<reference evidence="5" key="1">
    <citation type="journal article" date="2019" name="Int. J. Syst. Evol. Microbiol.">
        <title>The Global Catalogue of Microorganisms (GCM) 10K type strain sequencing project: providing services to taxonomists for standard genome sequencing and annotation.</title>
        <authorList>
            <consortium name="The Broad Institute Genomics Platform"/>
            <consortium name="The Broad Institute Genome Sequencing Center for Infectious Disease"/>
            <person name="Wu L."/>
            <person name="Ma J."/>
        </authorList>
    </citation>
    <scope>NUCLEOTIDE SEQUENCE [LARGE SCALE GENOMIC DNA]</scope>
    <source>
        <strain evidence="5">KCTC 52042</strain>
    </source>
</reference>
<feature type="chain" id="PRO_5046480163" evidence="2">
    <location>
        <begin position="26"/>
        <end position="244"/>
    </location>
</feature>
<evidence type="ECO:0000313" key="4">
    <source>
        <dbReference type="EMBL" id="MFD2533145.1"/>
    </source>
</evidence>
<gene>
    <name evidence="4" type="ORF">ACFSVN_11865</name>
</gene>